<proteinExistence type="predicted"/>
<evidence type="ECO:0000256" key="1">
    <source>
        <dbReference type="SAM" id="Phobius"/>
    </source>
</evidence>
<feature type="transmembrane region" description="Helical" evidence="1">
    <location>
        <begin position="111"/>
        <end position="133"/>
    </location>
</feature>
<evidence type="ECO:0000313" key="2">
    <source>
        <dbReference type="EMBL" id="MUV12950.1"/>
    </source>
</evidence>
<accession>A0A7C9HKP1</accession>
<feature type="transmembrane region" description="Helical" evidence="1">
    <location>
        <begin position="38"/>
        <end position="69"/>
    </location>
</feature>
<name>A0A7C9HKP1_9GAMM</name>
<feature type="transmembrane region" description="Helical" evidence="1">
    <location>
        <begin position="7"/>
        <end position="32"/>
    </location>
</feature>
<dbReference type="Proteomes" id="UP000479692">
    <property type="component" value="Unassembled WGS sequence"/>
</dbReference>
<feature type="transmembrane region" description="Helical" evidence="1">
    <location>
        <begin position="76"/>
        <end position="99"/>
    </location>
</feature>
<dbReference type="EMBL" id="WOXT01000001">
    <property type="protein sequence ID" value="MUV12950.1"/>
    <property type="molecule type" value="Genomic_DNA"/>
</dbReference>
<sequence length="143" mass="15065">MQQKPGVLAIVLATLAAAAIPTLAVSAMMLYFREEDGWIQWLAFVAALTFGIALVHMAVLGLPAVAWLIAKQKFRLWTMAAVGAIVAMVPVGLLALPGAPWGDQGDTWGEWVQILVVFAPIGAVSALAFYCVCRAMTKPAAAG</sequence>
<evidence type="ECO:0000313" key="3">
    <source>
        <dbReference type="Proteomes" id="UP000479692"/>
    </source>
</evidence>
<keyword evidence="1" id="KW-0472">Membrane</keyword>
<reference evidence="2 3" key="1">
    <citation type="submission" date="2019-12" db="EMBL/GenBank/DDBJ databases">
        <authorList>
            <person name="Xu J."/>
        </authorList>
    </citation>
    <scope>NUCLEOTIDE SEQUENCE [LARGE SCALE GENOMIC DNA]</scope>
    <source>
        <strain evidence="2 3">HX-5-24</strain>
    </source>
</reference>
<protein>
    <recommendedName>
        <fullName evidence="4">Transmembrane protein</fullName>
    </recommendedName>
</protein>
<comment type="caution">
    <text evidence="2">The sequence shown here is derived from an EMBL/GenBank/DDBJ whole genome shotgun (WGS) entry which is preliminary data.</text>
</comment>
<keyword evidence="1" id="KW-1133">Transmembrane helix</keyword>
<keyword evidence="1" id="KW-0812">Transmembrane</keyword>
<dbReference type="RefSeq" id="WP_156639818.1">
    <property type="nucleotide sequence ID" value="NZ_WOXT01000001.1"/>
</dbReference>
<dbReference type="AlphaFoldDB" id="A0A7C9HKP1"/>
<organism evidence="2 3">
    <name type="scientific">Noviluteimonas gilva</name>
    <dbReference type="NCBI Taxonomy" id="2682097"/>
    <lineage>
        <taxon>Bacteria</taxon>
        <taxon>Pseudomonadati</taxon>
        <taxon>Pseudomonadota</taxon>
        <taxon>Gammaproteobacteria</taxon>
        <taxon>Lysobacterales</taxon>
        <taxon>Lysobacteraceae</taxon>
        <taxon>Noviluteimonas</taxon>
    </lineage>
</organism>
<gene>
    <name evidence="2" type="ORF">GN331_01870</name>
</gene>
<keyword evidence="3" id="KW-1185">Reference proteome</keyword>
<evidence type="ECO:0008006" key="4">
    <source>
        <dbReference type="Google" id="ProtNLM"/>
    </source>
</evidence>